<organism evidence="1 2">
    <name type="scientific">Candidatus Kaiserbacteria bacterium CG10_big_fil_rev_8_21_14_0_10_56_12</name>
    <dbReference type="NCBI Taxonomy" id="1974611"/>
    <lineage>
        <taxon>Bacteria</taxon>
        <taxon>Candidatus Kaiseribacteriota</taxon>
    </lineage>
</organism>
<dbReference type="AlphaFoldDB" id="A0A2H0U961"/>
<reference evidence="2" key="1">
    <citation type="submission" date="2017-09" db="EMBL/GenBank/DDBJ databases">
        <title>Depth-based differentiation of microbial function through sediment-hosted aquifers and enrichment of novel symbionts in the deep terrestrial subsurface.</title>
        <authorList>
            <person name="Probst A.J."/>
            <person name="Ladd B."/>
            <person name="Jarett J.K."/>
            <person name="Geller-Mcgrath D.E."/>
            <person name="Sieber C.M.K."/>
            <person name="Emerson J.B."/>
            <person name="Anantharaman K."/>
            <person name="Thomas B.C."/>
            <person name="Malmstrom R."/>
            <person name="Stieglmeier M."/>
            <person name="Klingl A."/>
            <person name="Woyke T."/>
            <person name="Ryan C.M."/>
            <person name="Banfield J.F."/>
        </authorList>
    </citation>
    <scope>NUCLEOTIDE SEQUENCE [LARGE SCALE GENOMIC DNA]</scope>
</reference>
<gene>
    <name evidence="1" type="ORF">COU19_02995</name>
</gene>
<dbReference type="EMBL" id="PFBL01000023">
    <property type="protein sequence ID" value="PIR82951.1"/>
    <property type="molecule type" value="Genomic_DNA"/>
</dbReference>
<protein>
    <recommendedName>
        <fullName evidence="3">POTRA domain-containing protein</fullName>
    </recommendedName>
</protein>
<name>A0A2H0U961_9BACT</name>
<dbReference type="Proteomes" id="UP000230179">
    <property type="component" value="Unassembled WGS sequence"/>
</dbReference>
<comment type="caution">
    <text evidence="1">The sequence shown here is derived from an EMBL/GenBank/DDBJ whole genome shotgun (WGS) entry which is preliminary data.</text>
</comment>
<evidence type="ECO:0008006" key="3">
    <source>
        <dbReference type="Google" id="ProtNLM"/>
    </source>
</evidence>
<proteinExistence type="predicted"/>
<accession>A0A2H0U961</accession>
<evidence type="ECO:0000313" key="1">
    <source>
        <dbReference type="EMBL" id="PIR82951.1"/>
    </source>
</evidence>
<evidence type="ECO:0000313" key="2">
    <source>
        <dbReference type="Proteomes" id="UP000230179"/>
    </source>
</evidence>
<sequence length="253" mass="27100">MLAVVLVCLLLGLVMYALWQPAVRISHVEVLGADQSLANAARGALQGTYLGLVPRDSILFYPAGAIRGALMARKPDIAAVSIFRNGLNGLTVRVSDRVPVARWCPESSVALSTTSSRYEDCFVFDAGGQLYATSTSVALVNSFILHTPLARGVASRGTILPQAEKLPTVFNFAREVAILGSPVVAVQIADGAVNDTLESGTRITYLLGHEQAAYTALLSARDKLNIADGSLEYVDLRFDGKMYIKRKSDTLAQ</sequence>